<reference evidence="8 9" key="1">
    <citation type="journal article" date="2023" name="IMA Fungus">
        <title>Comparative genomic study of the Penicillium genus elucidates a diverse pangenome and 15 lateral gene transfer events.</title>
        <authorList>
            <person name="Petersen C."/>
            <person name="Sorensen T."/>
            <person name="Nielsen M.R."/>
            <person name="Sondergaard T.E."/>
            <person name="Sorensen J.L."/>
            <person name="Fitzpatrick D.A."/>
            <person name="Frisvad J.C."/>
            <person name="Nielsen K.L."/>
        </authorList>
    </citation>
    <scope>NUCLEOTIDE SEQUENCE [LARGE SCALE GENOMIC DNA]</scope>
    <source>
        <strain evidence="8 9">IBT 35679</strain>
    </source>
</reference>
<evidence type="ECO:0000256" key="2">
    <source>
        <dbReference type="ARBA" id="ARBA00008072"/>
    </source>
</evidence>
<dbReference type="InterPro" id="IPR020843">
    <property type="entry name" value="ER"/>
</dbReference>
<dbReference type="Pfam" id="PF00107">
    <property type="entry name" value="ADH_zinc_N"/>
    <property type="match status" value="1"/>
</dbReference>
<proteinExistence type="inferred from homology"/>
<evidence type="ECO:0000256" key="1">
    <source>
        <dbReference type="ARBA" id="ARBA00001947"/>
    </source>
</evidence>
<protein>
    <submittedName>
        <fullName evidence="8">GroES-like protein</fullName>
    </submittedName>
</protein>
<evidence type="ECO:0000256" key="4">
    <source>
        <dbReference type="ARBA" id="ARBA00022833"/>
    </source>
</evidence>
<dbReference type="AlphaFoldDB" id="A0AAD6D534"/>
<dbReference type="InterPro" id="IPR013149">
    <property type="entry name" value="ADH-like_C"/>
</dbReference>
<evidence type="ECO:0000313" key="8">
    <source>
        <dbReference type="EMBL" id="KAJ5556087.1"/>
    </source>
</evidence>
<dbReference type="Gene3D" id="3.40.50.720">
    <property type="entry name" value="NAD(P)-binding Rossmann-like Domain"/>
    <property type="match status" value="1"/>
</dbReference>
<keyword evidence="4" id="KW-0862">Zinc</keyword>
<dbReference type="SUPFAM" id="SSF50129">
    <property type="entry name" value="GroES-like"/>
    <property type="match status" value="1"/>
</dbReference>
<dbReference type="InterPro" id="IPR013154">
    <property type="entry name" value="ADH-like_N"/>
</dbReference>
<dbReference type="Proteomes" id="UP001220324">
    <property type="component" value="Unassembled WGS sequence"/>
</dbReference>
<comment type="similarity">
    <text evidence="2">Belongs to the zinc-containing alcohol dehydrogenase family.</text>
</comment>
<dbReference type="FunFam" id="3.40.50.720:FF:000039">
    <property type="entry name" value="Alcohol dehydrogenase AdhP"/>
    <property type="match status" value="1"/>
</dbReference>
<dbReference type="PANTHER" id="PTHR42940">
    <property type="entry name" value="ALCOHOL DEHYDROGENASE 1-RELATED"/>
    <property type="match status" value="1"/>
</dbReference>
<feature type="domain" description="Enoyl reductase (ER)" evidence="7">
    <location>
        <begin position="15"/>
        <end position="324"/>
    </location>
</feature>
<evidence type="ECO:0000259" key="7">
    <source>
        <dbReference type="SMART" id="SM00829"/>
    </source>
</evidence>
<evidence type="ECO:0000256" key="6">
    <source>
        <dbReference type="ARBA" id="ARBA00023027"/>
    </source>
</evidence>
<dbReference type="GO" id="GO:0004022">
    <property type="term" value="F:alcohol dehydrogenase (NAD+) activity"/>
    <property type="evidence" value="ECO:0007669"/>
    <property type="project" value="TreeGrafter"/>
</dbReference>
<gene>
    <name evidence="8" type="ORF">N7494_000002</name>
</gene>
<keyword evidence="6" id="KW-0520">NAD</keyword>
<organism evidence="8 9">
    <name type="scientific">Penicillium frequentans</name>
    <dbReference type="NCBI Taxonomy" id="3151616"/>
    <lineage>
        <taxon>Eukaryota</taxon>
        <taxon>Fungi</taxon>
        <taxon>Dikarya</taxon>
        <taxon>Ascomycota</taxon>
        <taxon>Pezizomycotina</taxon>
        <taxon>Eurotiomycetes</taxon>
        <taxon>Eurotiomycetidae</taxon>
        <taxon>Eurotiales</taxon>
        <taxon>Aspergillaceae</taxon>
        <taxon>Penicillium</taxon>
    </lineage>
</organism>
<accession>A0AAD6D534</accession>
<evidence type="ECO:0000256" key="5">
    <source>
        <dbReference type="ARBA" id="ARBA00023002"/>
    </source>
</evidence>
<comment type="caution">
    <text evidence="8">The sequence shown here is derived from an EMBL/GenBank/DDBJ whole genome shotgun (WGS) entry which is preliminary data.</text>
</comment>
<dbReference type="EMBL" id="JAQIZZ010000001">
    <property type="protein sequence ID" value="KAJ5556087.1"/>
    <property type="molecule type" value="Genomic_DNA"/>
</dbReference>
<name>A0AAD6D534_9EURO</name>
<dbReference type="GO" id="GO:0046872">
    <property type="term" value="F:metal ion binding"/>
    <property type="evidence" value="ECO:0007669"/>
    <property type="project" value="UniProtKB-KW"/>
</dbReference>
<dbReference type="Gene3D" id="3.90.180.10">
    <property type="entry name" value="Medium-chain alcohol dehydrogenases, catalytic domain"/>
    <property type="match status" value="2"/>
</dbReference>
<evidence type="ECO:0000256" key="3">
    <source>
        <dbReference type="ARBA" id="ARBA00022723"/>
    </source>
</evidence>
<dbReference type="PANTHER" id="PTHR42940:SF8">
    <property type="entry name" value="VACUOLAR PROTEIN SORTING-ASSOCIATED PROTEIN 11"/>
    <property type="match status" value="1"/>
</dbReference>
<comment type="cofactor">
    <cofactor evidence="1">
        <name>Zn(2+)</name>
        <dbReference type="ChEBI" id="CHEBI:29105"/>
    </cofactor>
</comment>
<dbReference type="Pfam" id="PF08240">
    <property type="entry name" value="ADH_N"/>
    <property type="match status" value="1"/>
</dbReference>
<dbReference type="GO" id="GO:0005737">
    <property type="term" value="C:cytoplasm"/>
    <property type="evidence" value="ECO:0007669"/>
    <property type="project" value="TreeGrafter"/>
</dbReference>
<dbReference type="InterPro" id="IPR036291">
    <property type="entry name" value="NAD(P)-bd_dom_sf"/>
</dbReference>
<dbReference type="InterPro" id="IPR011032">
    <property type="entry name" value="GroES-like_sf"/>
</dbReference>
<keyword evidence="9" id="KW-1185">Reference proteome</keyword>
<dbReference type="SMART" id="SM00829">
    <property type="entry name" value="PKS_ER"/>
    <property type="match status" value="1"/>
</dbReference>
<keyword evidence="3" id="KW-0479">Metal-binding</keyword>
<evidence type="ECO:0000313" key="9">
    <source>
        <dbReference type="Proteomes" id="UP001220324"/>
    </source>
</evidence>
<keyword evidence="5" id="KW-0560">Oxidoreductase</keyword>
<sequence>MLPLPTTMKAQVLTAYNEPYTLVDMPVPELTSPYDLLIKVEAASYCHTDAVCAAGGFQGHANAPTQWPHIGCHEFAGTVAQAFESNSEMDLVAHDFRIGDRYAVVDLRQVAPLPTSMSAKEAAPLMCAGLTIYAALRNCELQPGQRIAIIGCGGGLGHLGIQFAHRMGLKVVGTDTSKGALDLAQQLVKQSTIVDATKVKAEDLLQEIGKEDTVFERGQMGCDAAIILPESQAAFDYGMCLLKDRGTCVVVSFPRNGFTFSTQDVVFRHVSIIGSLVGSNRLLREMLTFTAKHGIKSTSKSFALSQLNELVEQHHSGVYGKLIVDMSLEDLSP</sequence>
<dbReference type="SUPFAM" id="SSF51735">
    <property type="entry name" value="NAD(P)-binding Rossmann-fold domains"/>
    <property type="match status" value="1"/>
</dbReference>